<feature type="domain" description="CHK kinase-like" evidence="1">
    <location>
        <begin position="167"/>
        <end position="383"/>
    </location>
</feature>
<dbReference type="Gene3D" id="3.90.1200.10">
    <property type="match status" value="1"/>
</dbReference>
<dbReference type="AlphaFoldDB" id="A0A182UKD4"/>
<evidence type="ECO:0000313" key="3">
    <source>
        <dbReference type="Proteomes" id="UP000075902"/>
    </source>
</evidence>
<reference evidence="3" key="1">
    <citation type="submission" date="2014-01" db="EMBL/GenBank/DDBJ databases">
        <title>The Genome Sequence of Anopheles melas CM1001059_A (V2).</title>
        <authorList>
            <consortium name="The Broad Institute Genomics Platform"/>
            <person name="Neafsey D.E."/>
            <person name="Besansky N."/>
            <person name="Howell P."/>
            <person name="Walton C."/>
            <person name="Young S.K."/>
            <person name="Zeng Q."/>
            <person name="Gargeya S."/>
            <person name="Fitzgerald M."/>
            <person name="Haas B."/>
            <person name="Abouelleil A."/>
            <person name="Allen A.W."/>
            <person name="Alvarado L."/>
            <person name="Arachchi H.M."/>
            <person name="Berlin A.M."/>
            <person name="Chapman S.B."/>
            <person name="Gainer-Dewar J."/>
            <person name="Goldberg J."/>
            <person name="Griggs A."/>
            <person name="Gujja S."/>
            <person name="Hansen M."/>
            <person name="Howarth C."/>
            <person name="Imamovic A."/>
            <person name="Ireland A."/>
            <person name="Larimer J."/>
            <person name="McCowan C."/>
            <person name="Murphy C."/>
            <person name="Pearson M."/>
            <person name="Poon T.W."/>
            <person name="Priest M."/>
            <person name="Roberts A."/>
            <person name="Saif S."/>
            <person name="Shea T."/>
            <person name="Sisk P."/>
            <person name="Sykes S."/>
            <person name="Wortman J."/>
            <person name="Nusbaum C."/>
            <person name="Birren B."/>
        </authorList>
    </citation>
    <scope>NUCLEOTIDE SEQUENCE [LARGE SCALE GENOMIC DNA]</scope>
    <source>
        <strain evidence="3">CM1001059</strain>
    </source>
</reference>
<dbReference type="PANTHER" id="PTHR11012">
    <property type="entry name" value="PROTEIN KINASE-LIKE DOMAIN-CONTAINING"/>
    <property type="match status" value="1"/>
</dbReference>
<dbReference type="InterPro" id="IPR011009">
    <property type="entry name" value="Kinase-like_dom_sf"/>
</dbReference>
<organism evidence="2 3">
    <name type="scientific">Anopheles melas</name>
    <dbReference type="NCBI Taxonomy" id="34690"/>
    <lineage>
        <taxon>Eukaryota</taxon>
        <taxon>Metazoa</taxon>
        <taxon>Ecdysozoa</taxon>
        <taxon>Arthropoda</taxon>
        <taxon>Hexapoda</taxon>
        <taxon>Insecta</taxon>
        <taxon>Pterygota</taxon>
        <taxon>Neoptera</taxon>
        <taxon>Endopterygota</taxon>
        <taxon>Diptera</taxon>
        <taxon>Nematocera</taxon>
        <taxon>Culicoidea</taxon>
        <taxon>Culicidae</taxon>
        <taxon>Anophelinae</taxon>
        <taxon>Anopheles</taxon>
    </lineage>
</organism>
<reference evidence="2" key="2">
    <citation type="submission" date="2020-05" db="UniProtKB">
        <authorList>
            <consortium name="EnsemblMetazoa"/>
        </authorList>
    </citation>
    <scope>IDENTIFICATION</scope>
    <source>
        <strain evidence="2">CM1001059</strain>
    </source>
</reference>
<evidence type="ECO:0000313" key="2">
    <source>
        <dbReference type="EnsemblMetazoa" id="AMEC022010-PA"/>
    </source>
</evidence>
<dbReference type="Proteomes" id="UP000075902">
    <property type="component" value="Unassembled WGS sequence"/>
</dbReference>
<dbReference type="InterPro" id="IPR015897">
    <property type="entry name" value="CHK_kinase-like"/>
</dbReference>
<accession>A0A182UKD4</accession>
<dbReference type="VEuPathDB" id="VectorBase:AMEC022010"/>
<dbReference type="SMART" id="SM00587">
    <property type="entry name" value="CHK"/>
    <property type="match status" value="1"/>
</dbReference>
<name>A0A182UKD4_9DIPT</name>
<protein>
    <recommendedName>
        <fullName evidence="1">CHK kinase-like domain-containing protein</fullName>
    </recommendedName>
</protein>
<dbReference type="Pfam" id="PF02958">
    <property type="entry name" value="EcKL"/>
    <property type="match status" value="2"/>
</dbReference>
<evidence type="ECO:0000259" key="1">
    <source>
        <dbReference type="SMART" id="SM00587"/>
    </source>
</evidence>
<dbReference type="SUPFAM" id="SSF56112">
    <property type="entry name" value="Protein kinase-like (PK-like)"/>
    <property type="match status" value="1"/>
</dbReference>
<dbReference type="InterPro" id="IPR004119">
    <property type="entry name" value="EcKL"/>
</dbReference>
<sequence length="473" mass="55187">MVLESQEQVTILEEAAIDKTVTDNHVTQRNVSEVTRDPTARELPAFFYTAMEQVARDEGFTAGQYTIDTEDGSSKGDGFIGELFRAYLTEGDRRETYLCKIPPLNEARRQQFGTMEIFEREVLMYSKLLPLMFAYQEEKGVGREDGFFCIPKCYHAHYDGQSAEAIIVMEDLRLNHYSMFNKDKPVDYEHARLTMEQLGRYNAVSLAMKHDRPEQFAQFKMDPMKEMMGPDHPFIVMLQKTTRDAMETLEPHESRERNKMQKLLDGMLTDVDRYANFELAEPYAVLGHGDCWINNMMYRYKVSGVRSGSKISVVYVQLNRSPGFQNGTPEHIVLLDWQVARYCSPILDLAYFIFCCTDEEFRRRHYDEMMSIYYNSLATLLEKLGHNPQEVFPRTAFLRQLRQYGRFGLMLAVFLVPMMCTRNEDLPDMNATAEMFRDTDNVDIAIYTKHTNQSAYRKRMRAVIRDTVRYGYI</sequence>
<proteinExistence type="predicted"/>
<dbReference type="STRING" id="34690.A0A182UKD4"/>
<keyword evidence="3" id="KW-1185">Reference proteome</keyword>
<dbReference type="PANTHER" id="PTHR11012:SF54">
    <property type="entry name" value="CHK KINASE-LIKE DOMAIN-CONTAINING PROTEIN"/>
    <property type="match status" value="1"/>
</dbReference>
<dbReference type="EnsemblMetazoa" id="AMEC022010-RA">
    <property type="protein sequence ID" value="AMEC022010-PA"/>
    <property type="gene ID" value="AMEC022010"/>
</dbReference>